<evidence type="ECO:0000256" key="2">
    <source>
        <dbReference type="SAM" id="MobiDB-lite"/>
    </source>
</evidence>
<evidence type="ECO:0000256" key="1">
    <source>
        <dbReference type="ARBA" id="ARBA00022679"/>
    </source>
</evidence>
<gene>
    <name evidence="5" type="ORF">ACFO7U_09630</name>
</gene>
<evidence type="ECO:0000313" key="6">
    <source>
        <dbReference type="Proteomes" id="UP001595836"/>
    </source>
</evidence>
<dbReference type="PANTHER" id="PTHR38096">
    <property type="entry name" value="ENTEROBACTIN SYNTHASE COMPONENT D"/>
    <property type="match status" value="1"/>
</dbReference>
<dbReference type="Pfam" id="PF17837">
    <property type="entry name" value="4PPT_N"/>
    <property type="match status" value="1"/>
</dbReference>
<evidence type="ECO:0000313" key="5">
    <source>
        <dbReference type="EMBL" id="MFC4755041.1"/>
    </source>
</evidence>
<feature type="domain" description="4'-phosphopantetheinyl transferase N-terminal" evidence="4">
    <location>
        <begin position="33"/>
        <end position="98"/>
    </location>
</feature>
<dbReference type="InterPro" id="IPR008278">
    <property type="entry name" value="4-PPantetheinyl_Trfase_dom"/>
</dbReference>
<dbReference type="InterPro" id="IPR003542">
    <property type="entry name" value="Enbac_synth_compD-like"/>
</dbReference>
<dbReference type="Proteomes" id="UP001595836">
    <property type="component" value="Unassembled WGS sequence"/>
</dbReference>
<dbReference type="InterPro" id="IPR037143">
    <property type="entry name" value="4-PPantetheinyl_Trfase_dom_sf"/>
</dbReference>
<feature type="domain" description="4'-phosphopantetheinyl transferase" evidence="3">
    <location>
        <begin position="106"/>
        <end position="181"/>
    </location>
</feature>
<protein>
    <submittedName>
        <fullName evidence="5">4'-phosphopantetheinyl transferase</fullName>
    </submittedName>
</protein>
<evidence type="ECO:0000259" key="4">
    <source>
        <dbReference type="Pfam" id="PF17837"/>
    </source>
</evidence>
<dbReference type="PANTHER" id="PTHR38096:SF1">
    <property type="entry name" value="ENTEROBACTIN SYNTHASE COMPONENT D"/>
    <property type="match status" value="1"/>
</dbReference>
<dbReference type="SUPFAM" id="SSF56214">
    <property type="entry name" value="4'-phosphopantetheinyl transferase"/>
    <property type="match status" value="1"/>
</dbReference>
<dbReference type="EMBL" id="JBHSHP010000022">
    <property type="protein sequence ID" value="MFC4755041.1"/>
    <property type="molecule type" value="Genomic_DNA"/>
</dbReference>
<name>A0ABV9PQA8_9ACTN</name>
<keyword evidence="1 5" id="KW-0808">Transferase</keyword>
<accession>A0ABV9PQA8</accession>
<dbReference type="PRINTS" id="PR01399">
    <property type="entry name" value="ENTSNTHTASED"/>
</dbReference>
<dbReference type="GO" id="GO:0016740">
    <property type="term" value="F:transferase activity"/>
    <property type="evidence" value="ECO:0007669"/>
    <property type="project" value="UniProtKB-KW"/>
</dbReference>
<dbReference type="RefSeq" id="WP_344990932.1">
    <property type="nucleotide sequence ID" value="NZ_BAABCD010000015.1"/>
</dbReference>
<dbReference type="InterPro" id="IPR041354">
    <property type="entry name" value="4PPT_N"/>
</dbReference>
<sequence length="267" mass="28349">MIHEILPPDVVSVTDAELGLDESAVVAAMYPVEAEQISNAVASRRADFAWARACAREAMTRLGSPVGPIVRGGKGMPVWPPGVVGTLTHTDGLRAAALGSAGRVRSLGVDVEPHEPLAAGVLDAVSLPEEAAWVRAVGVELPSVHWDKLLFTAKEATYKAWFPLTRRWLGFADAHVTLVPDLPRGGAQAGADDRANGRDSADNKHDNNDDDSHTVFAGALRSRILVDPRAVDGGPDLVEFHGRWVIRDGYVASAIVLRPAGLDSVDP</sequence>
<feature type="compositionally biased region" description="Basic and acidic residues" evidence="2">
    <location>
        <begin position="191"/>
        <end position="212"/>
    </location>
</feature>
<organism evidence="5 6">
    <name type="scientific">Dietzia aurantiaca</name>
    <dbReference type="NCBI Taxonomy" id="983873"/>
    <lineage>
        <taxon>Bacteria</taxon>
        <taxon>Bacillati</taxon>
        <taxon>Actinomycetota</taxon>
        <taxon>Actinomycetes</taxon>
        <taxon>Mycobacteriales</taxon>
        <taxon>Dietziaceae</taxon>
        <taxon>Dietzia</taxon>
    </lineage>
</organism>
<evidence type="ECO:0000259" key="3">
    <source>
        <dbReference type="Pfam" id="PF01648"/>
    </source>
</evidence>
<keyword evidence="6" id="KW-1185">Reference proteome</keyword>
<dbReference type="Pfam" id="PF01648">
    <property type="entry name" value="ACPS"/>
    <property type="match status" value="1"/>
</dbReference>
<comment type="caution">
    <text evidence="5">The sequence shown here is derived from an EMBL/GenBank/DDBJ whole genome shotgun (WGS) entry which is preliminary data.</text>
</comment>
<reference evidence="6" key="1">
    <citation type="journal article" date="2019" name="Int. J. Syst. Evol. Microbiol.">
        <title>The Global Catalogue of Microorganisms (GCM) 10K type strain sequencing project: providing services to taxonomists for standard genome sequencing and annotation.</title>
        <authorList>
            <consortium name="The Broad Institute Genomics Platform"/>
            <consortium name="The Broad Institute Genome Sequencing Center for Infectious Disease"/>
            <person name="Wu L."/>
            <person name="Ma J."/>
        </authorList>
    </citation>
    <scope>NUCLEOTIDE SEQUENCE [LARGE SCALE GENOMIC DNA]</scope>
    <source>
        <strain evidence="6">JCM 11882</strain>
    </source>
</reference>
<feature type="region of interest" description="Disordered" evidence="2">
    <location>
        <begin position="185"/>
        <end position="212"/>
    </location>
</feature>
<proteinExistence type="predicted"/>